<dbReference type="InParanoid" id="F7W0L7"/>
<evidence type="ECO:0000259" key="2">
    <source>
        <dbReference type="PROSITE" id="PS50275"/>
    </source>
</evidence>
<evidence type="ECO:0000256" key="1">
    <source>
        <dbReference type="SAM" id="MobiDB-lite"/>
    </source>
</evidence>
<sequence>MPGLARKVLVCAAVDGLILQPLYSKKDQQRASPLVKIKYGTALVSHTSKDSVPELSNPDSSFEAFGIVGILTVFRYSYLISITGRQQVAQIRGQPIYVVTEVALTPCTSQSDAAEAVAKTSLALSNREAAHSDDDTASEDDAPRDSGSNDEAIDDVLDPTEGEDSAGEAGPSTIARSSVAQDVIARRGSYGRFAKSWFSRSGWTMDQKRNMGLSAEQLERANASKAEAKKGSDAAKRVPRKFPLPSDAVENDSAAVSLLPKLLRTTQILFGSSRTFYFSYDYDITRSAANLAPASIPLVPLVNHVDPTFFWNKNVLQPFIDAGVDSLALPLMQGFVGQRTFTVDSSPPQVDDAAKDSLEMKDMDCDNKAATKPTPTGAEGGSEETRPTEKKFDITVISRRSTKRAGLRYLRRGIDEGGNVANCVESEQILSPAEESSDPSAKIYSFVQIRGSFPVFFTQSPYSLKPAPVLQHSPDTNYAALKKHFEWLRQKYGLMQCINLVEKHGVEAPIGQRYEENIKRLNEEESKPEDDQIAFEWFDFHHVCRGMKFENVSVLLETLGPRLEKWGSTVMVNGQIESQQVGAFRTNCMDCLDRTNVCQSSFAKYMLDTQLKELGFDMNLQKDQENAWFNTLWADNGDAISKQYASTGAMKGDYTRTRKRNYRGALTDAGLSLTRLFNGMFNDFFLQTTIDFLLGNVTSLVFEEFEANMMTKDPAMSMQKMREQAIELSQKRVIADESEEFIGGWTLLTPNVPDTIRSSSFEEAVLLLTDKALYLCRFDWNLDKVSSFERVDLAHVTKIKFGTYITSTISAAQVDEMRNVGLVVEYKPGATDITRVNTRSLSTSVSGASKMGREPTSGIDASESELQAAKEAAAAVAEDKPAPATAPIAGIAEGIAGFFTPRPQEPQARKVALKALHSITSAADPMAKSKDDEPGPITRLSEMQQVILIASEIERLAIRSQPKLQAKKDGESGLIEKGTSSLWQMRRRIPGCWSNWDILSRRWFGLDVRCSRGL</sequence>
<dbReference type="HOGENOM" id="CLU_006249_1_0_1"/>
<feature type="domain" description="SAC" evidence="2">
    <location>
        <begin position="272"/>
        <end position="646"/>
    </location>
</feature>
<dbReference type="eggNOG" id="KOG1890">
    <property type="taxonomic scope" value="Eukaryota"/>
</dbReference>
<dbReference type="GO" id="GO:0005783">
    <property type="term" value="C:endoplasmic reticulum"/>
    <property type="evidence" value="ECO:0007669"/>
    <property type="project" value="TreeGrafter"/>
</dbReference>
<feature type="compositionally biased region" description="Acidic residues" evidence="1">
    <location>
        <begin position="151"/>
        <end position="166"/>
    </location>
</feature>
<dbReference type="VEuPathDB" id="FungiDB:SMAC_04020"/>
<dbReference type="GO" id="GO:0043812">
    <property type="term" value="F:phosphatidylinositol-4-phosphate phosphatase activity"/>
    <property type="evidence" value="ECO:0007669"/>
    <property type="project" value="TreeGrafter"/>
</dbReference>
<evidence type="ECO:0000313" key="5">
    <source>
        <dbReference type="Proteomes" id="UP000001881"/>
    </source>
</evidence>
<name>F7W0L7_SORMK</name>
<organism evidence="4 5">
    <name type="scientific">Sordaria macrospora (strain ATCC MYA-333 / DSM 997 / K(L3346) / K-hell)</name>
    <dbReference type="NCBI Taxonomy" id="771870"/>
    <lineage>
        <taxon>Eukaryota</taxon>
        <taxon>Fungi</taxon>
        <taxon>Dikarya</taxon>
        <taxon>Ascomycota</taxon>
        <taxon>Pezizomycotina</taxon>
        <taxon>Sordariomycetes</taxon>
        <taxon>Sordariomycetidae</taxon>
        <taxon>Sordariales</taxon>
        <taxon>Sordariaceae</taxon>
        <taxon>Sordaria</taxon>
    </lineage>
</organism>
<dbReference type="GO" id="GO:0046856">
    <property type="term" value="P:phosphatidylinositol dephosphorylation"/>
    <property type="evidence" value="ECO:0007669"/>
    <property type="project" value="TreeGrafter"/>
</dbReference>
<feature type="domain" description="HSac2" evidence="3">
    <location>
        <begin position="716"/>
        <end position="867"/>
    </location>
</feature>
<proteinExistence type="predicted"/>
<keyword evidence="5" id="KW-1185">Reference proteome</keyword>
<dbReference type="PROSITE" id="PS51791">
    <property type="entry name" value="HSAC2"/>
    <property type="match status" value="1"/>
</dbReference>
<comment type="caution">
    <text evidence="4">The sequence shown here is derived from an EMBL/GenBank/DDBJ whole genome shotgun (WGS) entry which is preliminary data.</text>
</comment>
<reference evidence="4 5" key="1">
    <citation type="journal article" date="2010" name="PLoS Genet.">
        <title>De novo assembly of a 40 Mb eukaryotic genome from short sequence reads: Sordaria macrospora, a model organism for fungal morphogenesis.</title>
        <authorList>
            <person name="Nowrousian M."/>
            <person name="Stajich J."/>
            <person name="Chu M."/>
            <person name="Engh I."/>
            <person name="Espagne E."/>
            <person name="Halliday K."/>
            <person name="Kamerewerd J."/>
            <person name="Kempken F."/>
            <person name="Knab B."/>
            <person name="Kuo H.C."/>
            <person name="Osiewacz H.D."/>
            <person name="Poeggeler S."/>
            <person name="Read N."/>
            <person name="Seiler S."/>
            <person name="Smith K."/>
            <person name="Zickler D."/>
            <person name="Kueck U."/>
            <person name="Freitag M."/>
        </authorList>
    </citation>
    <scope>NUCLEOTIDE SEQUENCE [LARGE SCALE GENOMIC DNA]</scope>
    <source>
        <strain evidence="5">ATCC MYA-333 / DSM 997 / K(L3346) / K-hell</strain>
        <tissue evidence="4">Mycelium</tissue>
    </source>
</reference>
<dbReference type="Pfam" id="PF12456">
    <property type="entry name" value="hSac2"/>
    <property type="match status" value="1"/>
</dbReference>
<dbReference type="OrthoDB" id="405996at2759"/>
<dbReference type="AlphaFoldDB" id="F7W0L7"/>
<dbReference type="PANTHER" id="PTHR45662">
    <property type="entry name" value="PHOSPHATIDYLINOSITIDE PHOSPHATASE SAC1"/>
    <property type="match status" value="1"/>
</dbReference>
<evidence type="ECO:0000259" key="3">
    <source>
        <dbReference type="PROSITE" id="PS51791"/>
    </source>
</evidence>
<protein>
    <submittedName>
        <fullName evidence="4">Putative Sca1-like protein</fullName>
    </submittedName>
</protein>
<dbReference type="InterPro" id="IPR022158">
    <property type="entry name" value="Inositol_phosphatase"/>
</dbReference>
<dbReference type="OMA" id="YFWNRHL"/>
<evidence type="ECO:0000313" key="4">
    <source>
        <dbReference type="EMBL" id="CCC11317.1"/>
    </source>
</evidence>
<accession>F7W0L7</accession>
<feature type="region of interest" description="Disordered" evidence="1">
    <location>
        <begin position="365"/>
        <end position="388"/>
    </location>
</feature>
<dbReference type="InterPro" id="IPR034753">
    <property type="entry name" value="hSac2"/>
</dbReference>
<feature type="region of interest" description="Disordered" evidence="1">
    <location>
        <begin position="125"/>
        <end position="174"/>
    </location>
</feature>
<dbReference type="PANTHER" id="PTHR45662:SF7">
    <property type="entry name" value="SACI DOMAIN PROTEIN (AFU_ORTHOLOGUE AFUA_1G15890)"/>
    <property type="match status" value="1"/>
</dbReference>
<dbReference type="InterPro" id="IPR002013">
    <property type="entry name" value="SAC_dom"/>
</dbReference>
<dbReference type="EMBL" id="CABT02000017">
    <property type="protein sequence ID" value="CCC11317.1"/>
    <property type="molecule type" value="Genomic_DNA"/>
</dbReference>
<dbReference type="Proteomes" id="UP000001881">
    <property type="component" value="Unassembled WGS sequence"/>
</dbReference>
<dbReference type="PROSITE" id="PS50275">
    <property type="entry name" value="SAC"/>
    <property type="match status" value="1"/>
</dbReference>
<dbReference type="Pfam" id="PF02383">
    <property type="entry name" value="Syja_N"/>
    <property type="match status" value="1"/>
</dbReference>
<gene>
    <name evidence="4" type="primary">putative scal-like</name>
    <name evidence="4" type="ORF">SMAC_04020</name>
</gene>